<evidence type="ECO:0000256" key="9">
    <source>
        <dbReference type="SAM" id="Phobius"/>
    </source>
</evidence>
<dbReference type="Gene3D" id="1.25.40.10">
    <property type="entry name" value="Tetratricopeptide repeat domain"/>
    <property type="match status" value="1"/>
</dbReference>
<dbReference type="GO" id="GO:0044877">
    <property type="term" value="F:protein-containing complex binding"/>
    <property type="evidence" value="ECO:0007669"/>
    <property type="project" value="InterPro"/>
</dbReference>
<evidence type="ECO:0000313" key="11">
    <source>
        <dbReference type="EMBL" id="PXW98631.1"/>
    </source>
</evidence>
<dbReference type="AlphaFoldDB" id="A0A318H4G3"/>
<dbReference type="PIRSF" id="PIRSF006170">
    <property type="entry name" value="YfgM"/>
    <property type="match status" value="1"/>
</dbReference>
<gene>
    <name evidence="11" type="ORF">C7444_102109</name>
</gene>
<keyword evidence="3 9" id="KW-0812">Transmembrane</keyword>
<dbReference type="PANTHER" id="PTHR38035:SF1">
    <property type="entry name" value="ANCILLARY SECYEG TRANSLOCON SUBUNIT"/>
    <property type="match status" value="1"/>
</dbReference>
<dbReference type="EMBL" id="QJJS01000002">
    <property type="protein sequence ID" value="PXW98631.1"/>
    <property type="molecule type" value="Genomic_DNA"/>
</dbReference>
<accession>A0A318H4G3</accession>
<dbReference type="InterPro" id="IPR018704">
    <property type="entry name" value="SecYEG/CpoB_TPR"/>
</dbReference>
<evidence type="ECO:0000256" key="2">
    <source>
        <dbReference type="ARBA" id="ARBA00022475"/>
    </source>
</evidence>
<dbReference type="InterPro" id="IPR026039">
    <property type="entry name" value="YfgM"/>
</dbReference>
<dbReference type="SUPFAM" id="SSF48452">
    <property type="entry name" value="TPR-like"/>
    <property type="match status" value="1"/>
</dbReference>
<dbReference type="InterPro" id="IPR011990">
    <property type="entry name" value="TPR-like_helical_dom_sf"/>
</dbReference>
<evidence type="ECO:0000256" key="4">
    <source>
        <dbReference type="ARBA" id="ARBA00022989"/>
    </source>
</evidence>
<evidence type="ECO:0000256" key="7">
    <source>
        <dbReference type="ARBA" id="ARBA00024197"/>
    </source>
</evidence>
<evidence type="ECO:0000256" key="1">
    <source>
        <dbReference type="ARBA" id="ARBA00004401"/>
    </source>
</evidence>
<dbReference type="GO" id="GO:0005886">
    <property type="term" value="C:plasma membrane"/>
    <property type="evidence" value="ECO:0007669"/>
    <property type="project" value="UniProtKB-SubCell"/>
</dbReference>
<name>A0A318H4G3_9BURK</name>
<keyword evidence="5 9" id="KW-0472">Membrane</keyword>
<evidence type="ECO:0000256" key="5">
    <source>
        <dbReference type="ARBA" id="ARBA00023136"/>
    </source>
</evidence>
<feature type="domain" description="Ancillary SecYEG translocon subunit/Cell division coordinator CpoB TPR" evidence="10">
    <location>
        <begin position="17"/>
        <end position="210"/>
    </location>
</feature>
<proteinExistence type="inferred from homology"/>
<evidence type="ECO:0000256" key="6">
    <source>
        <dbReference type="ARBA" id="ARBA00023186"/>
    </source>
</evidence>
<keyword evidence="4 9" id="KW-1133">Transmembrane helix</keyword>
<dbReference type="Pfam" id="PF09976">
    <property type="entry name" value="TPR_21"/>
    <property type="match status" value="1"/>
</dbReference>
<keyword evidence="2" id="KW-1003">Cell membrane</keyword>
<keyword evidence="6" id="KW-0143">Chaperone</keyword>
<comment type="subcellular location">
    <subcellularLocation>
        <location evidence="1">Cell membrane</location>
        <topology evidence="1">Single-pass type II membrane protein</topology>
    </subcellularLocation>
</comment>
<evidence type="ECO:0000313" key="12">
    <source>
        <dbReference type="Proteomes" id="UP000247811"/>
    </source>
</evidence>
<evidence type="ECO:0000256" key="3">
    <source>
        <dbReference type="ARBA" id="ARBA00022692"/>
    </source>
</evidence>
<evidence type="ECO:0000259" key="10">
    <source>
        <dbReference type="Pfam" id="PF09976"/>
    </source>
</evidence>
<dbReference type="PANTHER" id="PTHR38035">
    <property type="entry name" value="UPF0070 PROTEIN YFGM"/>
    <property type="match status" value="1"/>
</dbReference>
<sequence length="224" mass="24668">MATHLDLEEQEQLDQLKHFWRRYGNLITSVLLVASLALVGWQGWQWWQRDQASKAAGMFDELERAVQASDVARATKVSEELQSRYGSTAFAEQGTLLAARLQYDKDQKDAARKSLAWAVEHAKEDEYRLLARLRLAGVLMDDGKHDEALAQLPADPPKAFAALVADRRGDVLQAQGKNAEAVRAYQSAYEQMDAGLDYRRLIEAKLIGLGAAPAPATAASGSAS</sequence>
<comment type="similarity">
    <text evidence="7">Belongs to the YfgM family.</text>
</comment>
<protein>
    <recommendedName>
        <fullName evidence="8">Ancillary SecYEG translocon subunit</fullName>
    </recommendedName>
</protein>
<evidence type="ECO:0000256" key="8">
    <source>
        <dbReference type="ARBA" id="ARBA00024235"/>
    </source>
</evidence>
<comment type="caution">
    <text evidence="11">The sequence shown here is derived from an EMBL/GenBank/DDBJ whole genome shotgun (WGS) entry which is preliminary data.</text>
</comment>
<dbReference type="RefSeq" id="WP_110399273.1">
    <property type="nucleotide sequence ID" value="NZ_QJJS01000002.1"/>
</dbReference>
<dbReference type="Proteomes" id="UP000247811">
    <property type="component" value="Unassembled WGS sequence"/>
</dbReference>
<feature type="transmembrane region" description="Helical" evidence="9">
    <location>
        <begin position="23"/>
        <end position="44"/>
    </location>
</feature>
<organism evidence="11 12">
    <name type="scientific">Sphaerotilus hippei</name>
    <dbReference type="NCBI Taxonomy" id="744406"/>
    <lineage>
        <taxon>Bacteria</taxon>
        <taxon>Pseudomonadati</taxon>
        <taxon>Pseudomonadota</taxon>
        <taxon>Betaproteobacteria</taxon>
        <taxon>Burkholderiales</taxon>
        <taxon>Sphaerotilaceae</taxon>
        <taxon>Sphaerotilus</taxon>
    </lineage>
</organism>
<reference evidence="11 12" key="1">
    <citation type="submission" date="2018-05" db="EMBL/GenBank/DDBJ databases">
        <title>Genomic Encyclopedia of Type Strains, Phase IV (KMG-IV): sequencing the most valuable type-strain genomes for metagenomic binning, comparative biology and taxonomic classification.</title>
        <authorList>
            <person name="Goeker M."/>
        </authorList>
    </citation>
    <scope>NUCLEOTIDE SEQUENCE [LARGE SCALE GENOMIC DNA]</scope>
    <source>
        <strain evidence="11 12">DSM 566</strain>
    </source>
</reference>
<keyword evidence="12" id="KW-1185">Reference proteome</keyword>
<dbReference type="OrthoDB" id="8521102at2"/>